<keyword evidence="2" id="KW-1185">Reference proteome</keyword>
<dbReference type="Proteomes" id="UP000838756">
    <property type="component" value="Unassembled WGS sequence"/>
</dbReference>
<dbReference type="EMBL" id="CAKXAJ010022456">
    <property type="protein sequence ID" value="CAH2227112.1"/>
    <property type="molecule type" value="Genomic_DNA"/>
</dbReference>
<proteinExistence type="predicted"/>
<accession>A0A8S4QY04</accession>
<evidence type="ECO:0000313" key="2">
    <source>
        <dbReference type="Proteomes" id="UP000838756"/>
    </source>
</evidence>
<sequence>MPPLRLVSEVKGDWGTGSAYEVEASEQKMVTSLPTRASGRVPLVVHTSLEKLDEQEVLKDETLIRF</sequence>
<comment type="caution">
    <text evidence="1">The sequence shown here is derived from an EMBL/GenBank/DDBJ whole genome shotgun (WGS) entry which is preliminary data.</text>
</comment>
<gene>
    <name evidence="1" type="primary">jg3660</name>
    <name evidence="1" type="ORF">PAEG_LOCUS7646</name>
</gene>
<organism evidence="1 2">
    <name type="scientific">Pararge aegeria aegeria</name>
    <dbReference type="NCBI Taxonomy" id="348720"/>
    <lineage>
        <taxon>Eukaryota</taxon>
        <taxon>Metazoa</taxon>
        <taxon>Ecdysozoa</taxon>
        <taxon>Arthropoda</taxon>
        <taxon>Hexapoda</taxon>
        <taxon>Insecta</taxon>
        <taxon>Pterygota</taxon>
        <taxon>Neoptera</taxon>
        <taxon>Endopterygota</taxon>
        <taxon>Lepidoptera</taxon>
        <taxon>Glossata</taxon>
        <taxon>Ditrysia</taxon>
        <taxon>Papilionoidea</taxon>
        <taxon>Nymphalidae</taxon>
        <taxon>Satyrinae</taxon>
        <taxon>Satyrini</taxon>
        <taxon>Parargina</taxon>
        <taxon>Pararge</taxon>
    </lineage>
</organism>
<evidence type="ECO:0000313" key="1">
    <source>
        <dbReference type="EMBL" id="CAH2227112.1"/>
    </source>
</evidence>
<name>A0A8S4QY04_9NEOP</name>
<dbReference type="AlphaFoldDB" id="A0A8S4QY04"/>
<reference evidence="1" key="1">
    <citation type="submission" date="2022-03" db="EMBL/GenBank/DDBJ databases">
        <authorList>
            <person name="Lindestad O."/>
        </authorList>
    </citation>
    <scope>NUCLEOTIDE SEQUENCE</scope>
</reference>
<protein>
    <submittedName>
        <fullName evidence="1">Jg3660 protein</fullName>
    </submittedName>
</protein>